<gene>
    <name evidence="1" type="ORF">BABINDRAFT_130480</name>
</gene>
<name>A0A1E3QR88_9ASCO</name>
<evidence type="ECO:0000313" key="2">
    <source>
        <dbReference type="Proteomes" id="UP000094336"/>
    </source>
</evidence>
<dbReference type="RefSeq" id="XP_018985537.1">
    <property type="nucleotide sequence ID" value="XM_019127033.1"/>
</dbReference>
<accession>A0A1E3QR88</accession>
<keyword evidence="2" id="KW-1185">Reference proteome</keyword>
<proteinExistence type="predicted"/>
<protein>
    <submittedName>
        <fullName evidence="1">Uncharacterized protein</fullName>
    </submittedName>
</protein>
<evidence type="ECO:0000313" key="1">
    <source>
        <dbReference type="EMBL" id="ODQ80209.1"/>
    </source>
</evidence>
<reference evidence="2" key="1">
    <citation type="submission" date="2016-05" db="EMBL/GenBank/DDBJ databases">
        <title>Comparative genomics of biotechnologically important yeasts.</title>
        <authorList>
            <consortium name="DOE Joint Genome Institute"/>
            <person name="Riley R."/>
            <person name="Haridas S."/>
            <person name="Wolfe K.H."/>
            <person name="Lopes M.R."/>
            <person name="Hittinger C.T."/>
            <person name="Goker M."/>
            <person name="Salamov A."/>
            <person name="Wisecaver J."/>
            <person name="Long T.M."/>
            <person name="Aerts A.L."/>
            <person name="Barry K."/>
            <person name="Choi C."/>
            <person name="Clum A."/>
            <person name="Coughlan A.Y."/>
            <person name="Deshpande S."/>
            <person name="Douglass A.P."/>
            <person name="Hanson S.J."/>
            <person name="Klenk H.-P."/>
            <person name="Labutti K."/>
            <person name="Lapidus A."/>
            <person name="Lindquist E."/>
            <person name="Lipzen A."/>
            <person name="Meier-Kolthoff J.P."/>
            <person name="Ohm R.A."/>
            <person name="Otillar R.P."/>
            <person name="Pangilinan J."/>
            <person name="Peng Y."/>
            <person name="Rokas A."/>
            <person name="Rosa C.A."/>
            <person name="Scheuner C."/>
            <person name="Sibirny A.A."/>
            <person name="Slot J.C."/>
            <person name="Stielow J.B."/>
            <person name="Sun H."/>
            <person name="Kurtzman C.P."/>
            <person name="Blackwell M."/>
            <person name="Grigoriev I.V."/>
            <person name="Jeffries T.W."/>
        </authorList>
    </citation>
    <scope>NUCLEOTIDE SEQUENCE [LARGE SCALE GENOMIC DNA]</scope>
    <source>
        <strain evidence="2">NRRL Y-12698</strain>
    </source>
</reference>
<dbReference type="AlphaFoldDB" id="A0A1E3QR88"/>
<sequence>MPENLHLSLSITAKLMLNTETLRCKARETILHNIPEINQFIYKDKYLMWYIRCSEHD</sequence>
<dbReference type="GeneID" id="30144886"/>
<dbReference type="Proteomes" id="UP000094336">
    <property type="component" value="Unassembled WGS sequence"/>
</dbReference>
<organism evidence="1 2">
    <name type="scientific">Babjeviella inositovora NRRL Y-12698</name>
    <dbReference type="NCBI Taxonomy" id="984486"/>
    <lineage>
        <taxon>Eukaryota</taxon>
        <taxon>Fungi</taxon>
        <taxon>Dikarya</taxon>
        <taxon>Ascomycota</taxon>
        <taxon>Saccharomycotina</taxon>
        <taxon>Pichiomycetes</taxon>
        <taxon>Serinales incertae sedis</taxon>
        <taxon>Babjeviella</taxon>
    </lineage>
</organism>
<dbReference type="EMBL" id="KV454430">
    <property type="protein sequence ID" value="ODQ80209.1"/>
    <property type="molecule type" value="Genomic_DNA"/>
</dbReference>